<sequence>MDRLGWRPSEQVMDELCYSIIDHTNEDFLELVVERLKSAHDFLLLHAHQLKKPRMVGQILRHMRDDQKISRWVADELLKQTDCVAFHDHIRRQRQHDSCEMRLEPFNLSDMVQGIVRAQKLDDSNSSRLADFMATQSLNINQGESFSYALWLEASHEYLGDEPDLQSMVGLAIAFEYLISSDEPALDGTSSPQMNFAWPLIRKALNSELCNPEFRRRPSGDLLVDLSRQTNSTTDSDILYGLQVVPSGVSREQTAPILHGHRIFTRNWSLSVESNHSVNVDGTMSENQLNYTLTFSAFPPLNVAAPDLEVDDRGDAVSWPAASIAQQVAKVIDAALVEEQIVHDTGQQSKME</sequence>
<proteinExistence type="predicted"/>
<dbReference type="Proteomes" id="UP000756346">
    <property type="component" value="Unassembled WGS sequence"/>
</dbReference>
<organism evidence="1 2">
    <name type="scientific">Microdochium trichocladiopsis</name>
    <dbReference type="NCBI Taxonomy" id="1682393"/>
    <lineage>
        <taxon>Eukaryota</taxon>
        <taxon>Fungi</taxon>
        <taxon>Dikarya</taxon>
        <taxon>Ascomycota</taxon>
        <taxon>Pezizomycotina</taxon>
        <taxon>Sordariomycetes</taxon>
        <taxon>Xylariomycetidae</taxon>
        <taxon>Xylariales</taxon>
        <taxon>Microdochiaceae</taxon>
        <taxon>Microdochium</taxon>
    </lineage>
</organism>
<dbReference type="RefSeq" id="XP_046004401.1">
    <property type="nucleotide sequence ID" value="XM_046156020.1"/>
</dbReference>
<name>A0A9P8XQB1_9PEZI</name>
<dbReference type="GeneID" id="70185566"/>
<reference evidence="1" key="1">
    <citation type="journal article" date="2021" name="Nat. Commun.">
        <title>Genetic determinants of endophytism in the Arabidopsis root mycobiome.</title>
        <authorList>
            <person name="Mesny F."/>
            <person name="Miyauchi S."/>
            <person name="Thiergart T."/>
            <person name="Pickel B."/>
            <person name="Atanasova L."/>
            <person name="Karlsson M."/>
            <person name="Huettel B."/>
            <person name="Barry K.W."/>
            <person name="Haridas S."/>
            <person name="Chen C."/>
            <person name="Bauer D."/>
            <person name="Andreopoulos W."/>
            <person name="Pangilinan J."/>
            <person name="LaButti K."/>
            <person name="Riley R."/>
            <person name="Lipzen A."/>
            <person name="Clum A."/>
            <person name="Drula E."/>
            <person name="Henrissat B."/>
            <person name="Kohler A."/>
            <person name="Grigoriev I.V."/>
            <person name="Martin F.M."/>
            <person name="Hacquard S."/>
        </authorList>
    </citation>
    <scope>NUCLEOTIDE SEQUENCE</scope>
    <source>
        <strain evidence="1">MPI-CAGE-CH-0230</strain>
    </source>
</reference>
<dbReference type="EMBL" id="JAGTJQ010000016">
    <property type="protein sequence ID" value="KAH7010916.1"/>
    <property type="molecule type" value="Genomic_DNA"/>
</dbReference>
<accession>A0A9P8XQB1</accession>
<evidence type="ECO:0000313" key="1">
    <source>
        <dbReference type="EMBL" id="KAH7010916.1"/>
    </source>
</evidence>
<comment type="caution">
    <text evidence="1">The sequence shown here is derived from an EMBL/GenBank/DDBJ whole genome shotgun (WGS) entry which is preliminary data.</text>
</comment>
<evidence type="ECO:0000313" key="2">
    <source>
        <dbReference type="Proteomes" id="UP000756346"/>
    </source>
</evidence>
<gene>
    <name evidence="1" type="ORF">B0I36DRAFT_341562</name>
</gene>
<keyword evidence="2" id="KW-1185">Reference proteome</keyword>
<dbReference type="AlphaFoldDB" id="A0A9P8XQB1"/>
<protein>
    <submittedName>
        <fullName evidence="1">Uncharacterized protein</fullName>
    </submittedName>
</protein>